<evidence type="ECO:0000313" key="1">
    <source>
        <dbReference type="EMBL" id="MCI06021.1"/>
    </source>
</evidence>
<dbReference type="Proteomes" id="UP000265520">
    <property type="component" value="Unassembled WGS sequence"/>
</dbReference>
<keyword evidence="2" id="KW-1185">Reference proteome</keyword>
<feature type="non-terminal residue" evidence="1">
    <location>
        <position position="1"/>
    </location>
</feature>
<sequence>SVEVAPVAIPEGIARNEVAFS</sequence>
<proteinExistence type="predicted"/>
<dbReference type="AlphaFoldDB" id="A0A392P1T7"/>
<name>A0A392P1T7_9FABA</name>
<evidence type="ECO:0000313" key="2">
    <source>
        <dbReference type="Proteomes" id="UP000265520"/>
    </source>
</evidence>
<organism evidence="1 2">
    <name type="scientific">Trifolium medium</name>
    <dbReference type="NCBI Taxonomy" id="97028"/>
    <lineage>
        <taxon>Eukaryota</taxon>
        <taxon>Viridiplantae</taxon>
        <taxon>Streptophyta</taxon>
        <taxon>Embryophyta</taxon>
        <taxon>Tracheophyta</taxon>
        <taxon>Spermatophyta</taxon>
        <taxon>Magnoliopsida</taxon>
        <taxon>eudicotyledons</taxon>
        <taxon>Gunneridae</taxon>
        <taxon>Pentapetalae</taxon>
        <taxon>rosids</taxon>
        <taxon>fabids</taxon>
        <taxon>Fabales</taxon>
        <taxon>Fabaceae</taxon>
        <taxon>Papilionoideae</taxon>
        <taxon>50 kb inversion clade</taxon>
        <taxon>NPAAA clade</taxon>
        <taxon>Hologalegina</taxon>
        <taxon>IRL clade</taxon>
        <taxon>Trifolieae</taxon>
        <taxon>Trifolium</taxon>
    </lineage>
</organism>
<protein>
    <submittedName>
        <fullName evidence="1">Uncharacterized protein</fullName>
    </submittedName>
</protein>
<reference evidence="1 2" key="1">
    <citation type="journal article" date="2018" name="Front. Plant Sci.">
        <title>Red Clover (Trifolium pratense) and Zigzag Clover (T. medium) - A Picture of Genomic Similarities and Differences.</title>
        <authorList>
            <person name="Dluhosova J."/>
            <person name="Istvanek J."/>
            <person name="Nedelnik J."/>
            <person name="Repkova J."/>
        </authorList>
    </citation>
    <scope>NUCLEOTIDE SEQUENCE [LARGE SCALE GENOMIC DNA]</scope>
    <source>
        <strain evidence="2">cv. 10/8</strain>
        <tissue evidence="1">Leaf</tissue>
    </source>
</reference>
<comment type="caution">
    <text evidence="1">The sequence shown here is derived from an EMBL/GenBank/DDBJ whole genome shotgun (WGS) entry which is preliminary data.</text>
</comment>
<dbReference type="EMBL" id="LXQA010060463">
    <property type="protein sequence ID" value="MCI06021.1"/>
    <property type="molecule type" value="Genomic_DNA"/>
</dbReference>
<accession>A0A392P1T7</accession>